<dbReference type="PANTHER" id="PTHR39290:SF6">
    <property type="entry name" value="S-ADENOSYL-L-METHIONINE-DEPENDENT METHYLTRANSFERASES SUPERFAMILY PROTEIN"/>
    <property type="match status" value="1"/>
</dbReference>
<name>A0AAV1I877_9CHLO</name>
<comment type="caution">
    <text evidence="1">The sequence shown here is derived from an EMBL/GenBank/DDBJ whole genome shotgun (WGS) entry which is preliminary data.</text>
</comment>
<keyword evidence="2" id="KW-1185">Reference proteome</keyword>
<organism evidence="1 2">
    <name type="scientific">Coccomyxa viridis</name>
    <dbReference type="NCBI Taxonomy" id="1274662"/>
    <lineage>
        <taxon>Eukaryota</taxon>
        <taxon>Viridiplantae</taxon>
        <taxon>Chlorophyta</taxon>
        <taxon>core chlorophytes</taxon>
        <taxon>Trebouxiophyceae</taxon>
        <taxon>Trebouxiophyceae incertae sedis</taxon>
        <taxon>Coccomyxaceae</taxon>
        <taxon>Coccomyxa</taxon>
    </lineage>
</organism>
<proteinExistence type="predicted"/>
<gene>
    <name evidence="1" type="ORF">CVIRNUC_006768</name>
</gene>
<dbReference type="AlphaFoldDB" id="A0AAV1I877"/>
<reference evidence="1 2" key="1">
    <citation type="submission" date="2023-10" db="EMBL/GenBank/DDBJ databases">
        <authorList>
            <person name="Maclean D."/>
            <person name="Macfadyen A."/>
        </authorList>
    </citation>
    <scope>NUCLEOTIDE SEQUENCE [LARGE SCALE GENOMIC DNA]</scope>
</reference>
<dbReference type="Proteomes" id="UP001314263">
    <property type="component" value="Unassembled WGS sequence"/>
</dbReference>
<accession>A0AAV1I877</accession>
<dbReference type="EMBL" id="CAUYUE010000008">
    <property type="protein sequence ID" value="CAK0783569.1"/>
    <property type="molecule type" value="Genomic_DNA"/>
</dbReference>
<dbReference type="PANTHER" id="PTHR39290">
    <property type="entry name" value="C3H1-TYPE DOMAIN-CONTAINING PROTEIN-RELATED"/>
    <property type="match status" value="1"/>
</dbReference>
<evidence type="ECO:0000313" key="1">
    <source>
        <dbReference type="EMBL" id="CAK0783569.1"/>
    </source>
</evidence>
<protein>
    <submittedName>
        <fullName evidence="1">Uncharacterized protein</fullName>
    </submittedName>
</protein>
<sequence>MGVYVMASDLHPPGDSSRNLWHRSIPLMTEVTQGGVESVTVAPPPHTLLLGHTVCFVGEWCGDTGDPAFLHQLQSHFTLLERRALPNWSDTSHELTVWQKRSEPMFEAGGVTGGI</sequence>
<evidence type="ECO:0000313" key="2">
    <source>
        <dbReference type="Proteomes" id="UP001314263"/>
    </source>
</evidence>